<gene>
    <name evidence="1" type="ORF">DHETER_LOCUS16052</name>
</gene>
<organism evidence="1 2">
    <name type="scientific">Dentiscutata heterogama</name>
    <dbReference type="NCBI Taxonomy" id="1316150"/>
    <lineage>
        <taxon>Eukaryota</taxon>
        <taxon>Fungi</taxon>
        <taxon>Fungi incertae sedis</taxon>
        <taxon>Mucoromycota</taxon>
        <taxon>Glomeromycotina</taxon>
        <taxon>Glomeromycetes</taxon>
        <taxon>Diversisporales</taxon>
        <taxon>Gigasporaceae</taxon>
        <taxon>Dentiscutata</taxon>
    </lineage>
</organism>
<name>A0ACA9R3C9_9GLOM</name>
<comment type="caution">
    <text evidence="1">The sequence shown here is derived from an EMBL/GenBank/DDBJ whole genome shotgun (WGS) entry which is preliminary data.</text>
</comment>
<evidence type="ECO:0000313" key="2">
    <source>
        <dbReference type="Proteomes" id="UP000789702"/>
    </source>
</evidence>
<dbReference type="Proteomes" id="UP000789702">
    <property type="component" value="Unassembled WGS sequence"/>
</dbReference>
<sequence length="63" mass="7352">LNDVGKKIIESICDIKQKNKIEFLRNCYVNTFNPNAHLSIDEIVNIQEFIKNLLPESQDKEFS</sequence>
<feature type="non-terminal residue" evidence="1">
    <location>
        <position position="1"/>
    </location>
</feature>
<protein>
    <submittedName>
        <fullName evidence="1">15239_t:CDS:1</fullName>
    </submittedName>
</protein>
<keyword evidence="2" id="KW-1185">Reference proteome</keyword>
<accession>A0ACA9R3C9</accession>
<evidence type="ECO:0000313" key="1">
    <source>
        <dbReference type="EMBL" id="CAG8774839.1"/>
    </source>
</evidence>
<reference evidence="1" key="1">
    <citation type="submission" date="2021-06" db="EMBL/GenBank/DDBJ databases">
        <authorList>
            <person name="Kallberg Y."/>
            <person name="Tangrot J."/>
            <person name="Rosling A."/>
        </authorList>
    </citation>
    <scope>NUCLEOTIDE SEQUENCE</scope>
    <source>
        <strain evidence="1">IL203A</strain>
    </source>
</reference>
<dbReference type="EMBL" id="CAJVPU010059137">
    <property type="protein sequence ID" value="CAG8774839.1"/>
    <property type="molecule type" value="Genomic_DNA"/>
</dbReference>
<proteinExistence type="predicted"/>